<sequence>MRTFNLNRVEDETGVSGTGIIAEGVEFTNGTCALVWLTEVHSIAAIYDSIDTLVKIHGHGGMTIVEWD</sequence>
<dbReference type="EMBL" id="LAZR01066358">
    <property type="protein sequence ID" value="KKK53725.1"/>
    <property type="molecule type" value="Genomic_DNA"/>
</dbReference>
<gene>
    <name evidence="1" type="ORF">LCGC14_3091910</name>
</gene>
<reference evidence="1" key="1">
    <citation type="journal article" date="2015" name="Nature">
        <title>Complex archaea that bridge the gap between prokaryotes and eukaryotes.</title>
        <authorList>
            <person name="Spang A."/>
            <person name="Saw J.H."/>
            <person name="Jorgensen S.L."/>
            <person name="Zaremba-Niedzwiedzka K."/>
            <person name="Martijn J."/>
            <person name="Lind A.E."/>
            <person name="van Eijk R."/>
            <person name="Schleper C."/>
            <person name="Guy L."/>
            <person name="Ettema T.J."/>
        </authorList>
    </citation>
    <scope>NUCLEOTIDE SEQUENCE</scope>
</reference>
<name>A0A0F8WZ21_9ZZZZ</name>
<evidence type="ECO:0000313" key="1">
    <source>
        <dbReference type="EMBL" id="KKK53725.1"/>
    </source>
</evidence>
<organism evidence="1">
    <name type="scientific">marine sediment metagenome</name>
    <dbReference type="NCBI Taxonomy" id="412755"/>
    <lineage>
        <taxon>unclassified sequences</taxon>
        <taxon>metagenomes</taxon>
        <taxon>ecological metagenomes</taxon>
    </lineage>
</organism>
<protein>
    <submittedName>
        <fullName evidence="1">Uncharacterized protein</fullName>
    </submittedName>
</protein>
<dbReference type="AlphaFoldDB" id="A0A0F8WZ21"/>
<accession>A0A0F8WZ21</accession>
<comment type="caution">
    <text evidence="1">The sequence shown here is derived from an EMBL/GenBank/DDBJ whole genome shotgun (WGS) entry which is preliminary data.</text>
</comment>
<proteinExistence type="predicted"/>